<sequence length="97" mass="10721">MAVEEKVLWKIYAGVLGTATTFVAQKLITKAWETATGDVPPDPNDPETPLTQALIWALCSGLGVGMAQLTMNRYMQRRWFSNTGHKGPGKLRSKMEL</sequence>
<dbReference type="EMBL" id="CP072384">
    <property type="protein sequence ID" value="QUC06879.1"/>
    <property type="molecule type" value="Genomic_DNA"/>
</dbReference>
<evidence type="ECO:0000256" key="1">
    <source>
        <dbReference type="SAM" id="Phobius"/>
    </source>
</evidence>
<evidence type="ECO:0000313" key="3">
    <source>
        <dbReference type="Proteomes" id="UP000678513"/>
    </source>
</evidence>
<proteinExistence type="predicted"/>
<dbReference type="InterPro" id="IPR025329">
    <property type="entry name" value="DUF4235"/>
</dbReference>
<keyword evidence="1" id="KW-1133">Transmembrane helix</keyword>
<reference evidence="2 3" key="1">
    <citation type="submission" date="2021-03" db="EMBL/GenBank/DDBJ databases">
        <title>Human Oral Microbial Genomes.</title>
        <authorList>
            <person name="Johnston C.D."/>
            <person name="Chen T."/>
            <person name="Dewhirst F.E."/>
        </authorList>
    </citation>
    <scope>NUCLEOTIDE SEQUENCE [LARGE SCALE GENOMIC DNA]</scope>
    <source>
        <strain evidence="2 3">DSMZ 100122</strain>
    </source>
</reference>
<gene>
    <name evidence="2" type="ORF">J5A65_07765</name>
</gene>
<keyword evidence="1" id="KW-0472">Membrane</keyword>
<keyword evidence="1" id="KW-0812">Transmembrane</keyword>
<protein>
    <submittedName>
        <fullName evidence="2">DUF4235 domain-containing protein</fullName>
    </submittedName>
</protein>
<dbReference type="Pfam" id="PF14019">
    <property type="entry name" value="DUF4235"/>
    <property type="match status" value="1"/>
</dbReference>
<evidence type="ECO:0000313" key="2">
    <source>
        <dbReference type="EMBL" id="QUC06879.1"/>
    </source>
</evidence>
<organism evidence="2 3">
    <name type="scientific">Arachnia rubra</name>
    <dbReference type="NCBI Taxonomy" id="1547448"/>
    <lineage>
        <taxon>Bacteria</taxon>
        <taxon>Bacillati</taxon>
        <taxon>Actinomycetota</taxon>
        <taxon>Actinomycetes</taxon>
        <taxon>Propionibacteriales</taxon>
        <taxon>Propionibacteriaceae</taxon>
        <taxon>Arachnia</taxon>
    </lineage>
</organism>
<dbReference type="RefSeq" id="WP_212320902.1">
    <property type="nucleotide sequence ID" value="NZ_AP024463.1"/>
</dbReference>
<accession>A0ABX7Y135</accession>
<dbReference type="Proteomes" id="UP000678513">
    <property type="component" value="Chromosome"/>
</dbReference>
<keyword evidence="3" id="KW-1185">Reference proteome</keyword>
<feature type="transmembrane region" description="Helical" evidence="1">
    <location>
        <begin position="53"/>
        <end position="71"/>
    </location>
</feature>
<name>A0ABX7Y135_9ACTN</name>